<keyword evidence="1" id="KW-0732">Signal</keyword>
<comment type="caution">
    <text evidence="3">The sequence shown here is derived from an EMBL/GenBank/DDBJ whole genome shotgun (WGS) entry which is preliminary data.</text>
</comment>
<feature type="chain" id="PRO_5015124637" description="Tetratricopeptide repeat protein" evidence="1">
    <location>
        <begin position="19"/>
        <end position="445"/>
    </location>
</feature>
<dbReference type="SUPFAM" id="SSF48452">
    <property type="entry name" value="TPR-like"/>
    <property type="match status" value="1"/>
</dbReference>
<protein>
    <recommendedName>
        <fullName evidence="6">Tetratricopeptide repeat protein</fullName>
    </recommendedName>
</protein>
<dbReference type="InterPro" id="IPR011990">
    <property type="entry name" value="TPR-like_helical_dom_sf"/>
</dbReference>
<dbReference type="Gene3D" id="1.25.40.10">
    <property type="entry name" value="Tetratricopeptide repeat domain"/>
    <property type="match status" value="1"/>
</dbReference>
<dbReference type="EMBL" id="PYGC01000001">
    <property type="protein sequence ID" value="PSK85635.1"/>
    <property type="molecule type" value="Genomic_DNA"/>
</dbReference>
<reference evidence="2 5" key="2">
    <citation type="submission" date="2019-10" db="EMBL/GenBank/DDBJ databases">
        <title>Prolixibacter strains distinguished by the presence of nitrate reductase genes were adept at nitrate-dependent anaerobic corrosion of metallic iron and carbon steel.</title>
        <authorList>
            <person name="Iino T."/>
            <person name="Shono N."/>
            <person name="Ito K."/>
            <person name="Nakamura R."/>
            <person name="Sueoka K."/>
            <person name="Harayama S."/>
            <person name="Ohkuma M."/>
        </authorList>
    </citation>
    <scope>NUCLEOTIDE SEQUENCE [LARGE SCALE GENOMIC DNA]</scope>
    <source>
        <strain evidence="2 5">MIC1-1</strain>
    </source>
</reference>
<evidence type="ECO:0008006" key="6">
    <source>
        <dbReference type="Google" id="ProtNLM"/>
    </source>
</evidence>
<evidence type="ECO:0000313" key="2">
    <source>
        <dbReference type="EMBL" id="GET20255.1"/>
    </source>
</evidence>
<keyword evidence="5" id="KW-1185">Reference proteome</keyword>
<evidence type="ECO:0000313" key="5">
    <source>
        <dbReference type="Proteomes" id="UP000396862"/>
    </source>
</evidence>
<dbReference type="EMBL" id="BLAU01000001">
    <property type="protein sequence ID" value="GET20255.1"/>
    <property type="molecule type" value="Genomic_DNA"/>
</dbReference>
<sequence>MRRAILIILLLVPFISMAQKKLTPAGVDKETYAFYLTGEWKKLIQLSKEAHKEGIDFFYLNTRTAIAYYNLGHYRKSVPLFENALQEIKGDTILLEYLYYAYLFSGRGQDAVFLTRKFPESLKTRLDAHPKAIRSFFVESGIANNMDYANITTMSRNRNSSVYDANYYPKNQYYITTGFSHDLGAGVRYTQAYTYIGINEAQHIREMGNTSNESMHTTVQNQYYGALDFNLGEGFHLVPSLNLLWGKYSYNALSYDVNNVATYDLVNGNFSDYSLYLGVFKNFTYFSTGLSGSYANLLGIDWTQLNGQLAIYPLANLNFYLVSTLSLKQQKLASADYSDNNLVFNQKIGFKTGPFWLEGYHTAGSMQFLSEASNFVIWNTPYIIDSRWGANLIIPIHQNRLQLVFRYYSMQEKGYLLYYQDTENYQYEEYNFTNQNFSGGLTWNF</sequence>
<proteinExistence type="predicted"/>
<accession>A0A2P8CKY4</accession>
<evidence type="ECO:0000313" key="4">
    <source>
        <dbReference type="Proteomes" id="UP000240621"/>
    </source>
</evidence>
<name>A0A2P8CKY4_9BACT</name>
<gene>
    <name evidence="3" type="ORF">CLV93_101599</name>
    <name evidence="2" type="ORF">JCM18694_05010</name>
</gene>
<dbReference type="AlphaFoldDB" id="A0A2P8CKY4"/>
<dbReference type="RefSeq" id="WP_106540657.1">
    <property type="nucleotide sequence ID" value="NZ_BLAU01000001.1"/>
</dbReference>
<dbReference type="Proteomes" id="UP000240621">
    <property type="component" value="Unassembled WGS sequence"/>
</dbReference>
<organism evidence="3 4">
    <name type="scientific">Prolixibacter denitrificans</name>
    <dbReference type="NCBI Taxonomy" id="1541063"/>
    <lineage>
        <taxon>Bacteria</taxon>
        <taxon>Pseudomonadati</taxon>
        <taxon>Bacteroidota</taxon>
        <taxon>Bacteroidia</taxon>
        <taxon>Marinilabiliales</taxon>
        <taxon>Prolixibacteraceae</taxon>
        <taxon>Prolixibacter</taxon>
    </lineage>
</organism>
<feature type="signal peptide" evidence="1">
    <location>
        <begin position="1"/>
        <end position="18"/>
    </location>
</feature>
<evidence type="ECO:0000256" key="1">
    <source>
        <dbReference type="SAM" id="SignalP"/>
    </source>
</evidence>
<dbReference type="OrthoDB" id="819143at2"/>
<evidence type="ECO:0000313" key="3">
    <source>
        <dbReference type="EMBL" id="PSK85635.1"/>
    </source>
</evidence>
<reference evidence="3 4" key="1">
    <citation type="submission" date="2018-03" db="EMBL/GenBank/DDBJ databases">
        <title>Genomic Encyclopedia of Archaeal and Bacterial Type Strains, Phase II (KMG-II): from individual species to whole genera.</title>
        <authorList>
            <person name="Goeker M."/>
        </authorList>
    </citation>
    <scope>NUCLEOTIDE SEQUENCE [LARGE SCALE GENOMIC DNA]</scope>
    <source>
        <strain evidence="3 4">DSM 27267</strain>
    </source>
</reference>
<dbReference type="Proteomes" id="UP000396862">
    <property type="component" value="Unassembled WGS sequence"/>
</dbReference>